<dbReference type="EMBL" id="ACOU01000002">
    <property type="protein sequence ID" value="EKX74071.1"/>
    <property type="molecule type" value="Genomic_DNA"/>
</dbReference>
<dbReference type="eggNOG" id="ENOG502S930">
    <property type="taxonomic scope" value="Eukaryota"/>
</dbReference>
<sequence>MELKEVFDSYSQKKNVLESRMYIKMFRDAKMLNSKLTTTSLDLVFIKYKPKSLNGLDYTQFCQSLEDIAFILDITKNEIINKLKELNGPVFTGTTAIPTRFHDYKASYTGVHIHGGPSVVDSNGLNRL</sequence>
<dbReference type="RefSeq" id="XP_004833523.1">
    <property type="nucleotide sequence ID" value="XM_004833466.1"/>
</dbReference>
<dbReference type="AlphaFoldDB" id="L1LFD8"/>
<keyword evidence="3" id="KW-1185">Reference proteome</keyword>
<dbReference type="PANTHER" id="PTHR12932:SF9">
    <property type="entry name" value="TUBULIN POLYMERIZATION-PROMOTING PROTEIN HOMOLOG"/>
    <property type="match status" value="1"/>
</dbReference>
<dbReference type="GeneID" id="15807519"/>
<dbReference type="GO" id="GO:0015631">
    <property type="term" value="F:tubulin binding"/>
    <property type="evidence" value="ECO:0007669"/>
    <property type="project" value="InterPro"/>
</dbReference>
<accession>L1LFD8</accession>
<dbReference type="VEuPathDB" id="PiroplasmaDB:BEWA_041090"/>
<evidence type="ECO:0000313" key="3">
    <source>
        <dbReference type="Proteomes" id="UP000031512"/>
    </source>
</evidence>
<protein>
    <submittedName>
        <fullName evidence="2">Uncharacterized protein</fullName>
    </submittedName>
</protein>
<organism evidence="2 3">
    <name type="scientific">Theileria equi strain WA</name>
    <dbReference type="NCBI Taxonomy" id="1537102"/>
    <lineage>
        <taxon>Eukaryota</taxon>
        <taxon>Sar</taxon>
        <taxon>Alveolata</taxon>
        <taxon>Apicomplexa</taxon>
        <taxon>Aconoidasida</taxon>
        <taxon>Piroplasmida</taxon>
        <taxon>Theileriidae</taxon>
        <taxon>Theileria</taxon>
    </lineage>
</organism>
<comment type="caution">
    <text evidence="2">The sequence shown here is derived from an EMBL/GenBank/DDBJ whole genome shotgun (WGS) entry which is preliminary data.</text>
</comment>
<dbReference type="InterPro" id="IPR008907">
    <property type="entry name" value="TPP/p25"/>
</dbReference>
<dbReference type="GO" id="GO:0001578">
    <property type="term" value="P:microtubule bundle formation"/>
    <property type="evidence" value="ECO:0007669"/>
    <property type="project" value="TreeGrafter"/>
</dbReference>
<evidence type="ECO:0000313" key="2">
    <source>
        <dbReference type="EMBL" id="EKX74071.1"/>
    </source>
</evidence>
<dbReference type="GO" id="GO:0046785">
    <property type="term" value="P:microtubule polymerization"/>
    <property type="evidence" value="ECO:0007669"/>
    <property type="project" value="InterPro"/>
</dbReference>
<comment type="similarity">
    <text evidence="1">Belongs to the TPPP family.</text>
</comment>
<evidence type="ECO:0000256" key="1">
    <source>
        <dbReference type="ARBA" id="ARBA00010994"/>
    </source>
</evidence>
<gene>
    <name evidence="2" type="ORF">BEWA_041090</name>
</gene>
<dbReference type="OrthoDB" id="548799at2759"/>
<dbReference type="GO" id="GO:0005874">
    <property type="term" value="C:microtubule"/>
    <property type="evidence" value="ECO:0007669"/>
    <property type="project" value="TreeGrafter"/>
</dbReference>
<dbReference type="KEGG" id="beq:BEWA_041090"/>
<dbReference type="GO" id="GO:0032273">
    <property type="term" value="P:positive regulation of protein polymerization"/>
    <property type="evidence" value="ECO:0007669"/>
    <property type="project" value="TreeGrafter"/>
</dbReference>
<name>L1LFD8_THEEQ</name>
<dbReference type="InterPro" id="IPR011992">
    <property type="entry name" value="EF-hand-dom_pair"/>
</dbReference>
<dbReference type="PANTHER" id="PTHR12932">
    <property type="entry name" value="P25 ALPHA-RELATED"/>
    <property type="match status" value="1"/>
</dbReference>
<reference evidence="2 3" key="1">
    <citation type="journal article" date="2012" name="BMC Genomics">
        <title>Comparative genomic analysis and phylogenetic position of Theileria equi.</title>
        <authorList>
            <person name="Kappmeyer L.S."/>
            <person name="Thiagarajan M."/>
            <person name="Herndon D.R."/>
            <person name="Ramsay J.D."/>
            <person name="Caler E."/>
            <person name="Djikeng A."/>
            <person name="Gillespie J.J."/>
            <person name="Lau A.O."/>
            <person name="Roalson E.H."/>
            <person name="Silva J.C."/>
            <person name="Silva M.G."/>
            <person name="Suarez C.E."/>
            <person name="Ueti M.W."/>
            <person name="Nene V.M."/>
            <person name="Mealey R.H."/>
            <person name="Knowles D.P."/>
            <person name="Brayton K.A."/>
        </authorList>
    </citation>
    <scope>NUCLEOTIDE SEQUENCE [LARGE SCALE GENOMIC DNA]</scope>
    <source>
        <strain evidence="2 3">WA</strain>
    </source>
</reference>
<dbReference type="SUPFAM" id="SSF47473">
    <property type="entry name" value="EF-hand"/>
    <property type="match status" value="1"/>
</dbReference>
<dbReference type="Proteomes" id="UP000031512">
    <property type="component" value="Unassembled WGS sequence"/>
</dbReference>
<proteinExistence type="inferred from homology"/>
<dbReference type="Pfam" id="PF05517">
    <property type="entry name" value="p25-alpha"/>
    <property type="match status" value="1"/>
</dbReference>
<dbReference type="Gene3D" id="1.10.238.10">
    <property type="entry name" value="EF-hand"/>
    <property type="match status" value="1"/>
</dbReference>